<evidence type="ECO:0000313" key="1">
    <source>
        <dbReference type="EMBL" id="SVE56933.1"/>
    </source>
</evidence>
<dbReference type="Gene3D" id="2.60.120.620">
    <property type="entry name" value="q2cbj1_9rhob like domain"/>
    <property type="match status" value="1"/>
</dbReference>
<reference evidence="1" key="1">
    <citation type="submission" date="2018-05" db="EMBL/GenBank/DDBJ databases">
        <authorList>
            <person name="Lanie J.A."/>
            <person name="Ng W.-L."/>
            <person name="Kazmierczak K.M."/>
            <person name="Andrzejewski T.M."/>
            <person name="Davidsen T.M."/>
            <person name="Wayne K.J."/>
            <person name="Tettelin H."/>
            <person name="Glass J.I."/>
            <person name="Rusch D."/>
            <person name="Podicherti R."/>
            <person name="Tsui H.-C.T."/>
            <person name="Winkler M.E."/>
        </authorList>
    </citation>
    <scope>NUCLEOTIDE SEQUENCE</scope>
</reference>
<dbReference type="SUPFAM" id="SSF51197">
    <property type="entry name" value="Clavaminate synthase-like"/>
    <property type="match status" value="1"/>
</dbReference>
<evidence type="ECO:0008006" key="2">
    <source>
        <dbReference type="Google" id="ProtNLM"/>
    </source>
</evidence>
<sequence>MITQDKIDHYNEHGWVVVEGVFTPEEVERIAEISLVMSENEEMPEDQGQSYKLDLSEDGRTAPRKIDHPFLKHPAFQSFALDVRLEKILTVLLGDRPLLKGDQVFMKPPHFGSAKPYH</sequence>
<dbReference type="AlphaFoldDB" id="A0A383EKD3"/>
<proteinExistence type="predicted"/>
<dbReference type="EMBL" id="UINC01226447">
    <property type="protein sequence ID" value="SVE56933.1"/>
    <property type="molecule type" value="Genomic_DNA"/>
</dbReference>
<protein>
    <recommendedName>
        <fullName evidence="2">Phytanoyl-CoA dioxygenase</fullName>
    </recommendedName>
</protein>
<name>A0A383EKD3_9ZZZZ</name>
<feature type="non-terminal residue" evidence="1">
    <location>
        <position position="118"/>
    </location>
</feature>
<accession>A0A383EKD3</accession>
<gene>
    <name evidence="1" type="ORF">METZ01_LOCUS509787</name>
</gene>
<organism evidence="1">
    <name type="scientific">marine metagenome</name>
    <dbReference type="NCBI Taxonomy" id="408172"/>
    <lineage>
        <taxon>unclassified sequences</taxon>
        <taxon>metagenomes</taxon>
        <taxon>ecological metagenomes</taxon>
    </lineage>
</organism>